<keyword evidence="7" id="KW-1185">Reference proteome</keyword>
<dbReference type="AlphaFoldDB" id="A0A6S6QUM9"/>
<gene>
    <name evidence="6" type="ORF">acsn021_09650</name>
</gene>
<dbReference type="Proteomes" id="UP000515561">
    <property type="component" value="Chromosome"/>
</dbReference>
<dbReference type="KEGG" id="acel:acsn021_09650"/>
<dbReference type="InterPro" id="IPR007016">
    <property type="entry name" value="O-antigen_ligase-rel_domated"/>
</dbReference>
<evidence type="ECO:0000259" key="5">
    <source>
        <dbReference type="Pfam" id="PF04932"/>
    </source>
</evidence>
<evidence type="ECO:0000256" key="1">
    <source>
        <dbReference type="ARBA" id="ARBA00004141"/>
    </source>
</evidence>
<evidence type="ECO:0000256" key="4">
    <source>
        <dbReference type="ARBA" id="ARBA00023136"/>
    </source>
</evidence>
<dbReference type="EMBL" id="AP023367">
    <property type="protein sequence ID" value="BCJ93396.1"/>
    <property type="molecule type" value="Genomic_DNA"/>
</dbReference>
<evidence type="ECO:0000256" key="2">
    <source>
        <dbReference type="ARBA" id="ARBA00022692"/>
    </source>
</evidence>
<protein>
    <recommendedName>
        <fullName evidence="5">O-antigen ligase-related domain-containing protein</fullName>
    </recommendedName>
</protein>
<dbReference type="Pfam" id="PF04932">
    <property type="entry name" value="Wzy_C"/>
    <property type="match status" value="1"/>
</dbReference>
<dbReference type="InterPro" id="IPR051533">
    <property type="entry name" value="WaaL-like"/>
</dbReference>
<evidence type="ECO:0000256" key="3">
    <source>
        <dbReference type="ARBA" id="ARBA00022989"/>
    </source>
</evidence>
<keyword evidence="4" id="KW-0472">Membrane</keyword>
<dbReference type="PANTHER" id="PTHR37422:SF13">
    <property type="entry name" value="LIPOPOLYSACCHARIDE BIOSYNTHESIS PROTEIN PA4999-RELATED"/>
    <property type="match status" value="1"/>
</dbReference>
<dbReference type="RefSeq" id="WP_184090524.1">
    <property type="nucleotide sequence ID" value="NZ_AP023367.1"/>
</dbReference>
<accession>A0A6S6QUM9</accession>
<name>A0A6S6QUM9_9FIRM</name>
<keyword evidence="3" id="KW-1133">Transmembrane helix</keyword>
<proteinExistence type="predicted"/>
<reference evidence="6 7" key="1">
    <citation type="journal article" date="2016" name="Int. J. Syst. Evol. Microbiol.">
        <title>Descriptions of Anaerotaenia torta gen. nov., sp. nov. and Anaerocolumna cellulosilytica gen. nov., sp. nov. isolated from a methanogenic reactor of cattle waste.</title>
        <authorList>
            <person name="Uek A."/>
            <person name="Ohtaki Y."/>
            <person name="Kaku N."/>
            <person name="Ueki K."/>
        </authorList>
    </citation>
    <scope>NUCLEOTIDE SEQUENCE [LARGE SCALE GENOMIC DNA]</scope>
    <source>
        <strain evidence="6 7">SN021</strain>
    </source>
</reference>
<dbReference type="GO" id="GO:0016020">
    <property type="term" value="C:membrane"/>
    <property type="evidence" value="ECO:0007669"/>
    <property type="project" value="UniProtKB-SubCell"/>
</dbReference>
<organism evidence="6 7">
    <name type="scientific">Anaerocolumna cellulosilytica</name>
    <dbReference type="NCBI Taxonomy" id="433286"/>
    <lineage>
        <taxon>Bacteria</taxon>
        <taxon>Bacillati</taxon>
        <taxon>Bacillota</taxon>
        <taxon>Clostridia</taxon>
        <taxon>Lachnospirales</taxon>
        <taxon>Lachnospiraceae</taxon>
        <taxon>Anaerocolumna</taxon>
    </lineage>
</organism>
<sequence length="479" mass="54910">MTNIITKIFNKLLYLCTILFIFEMFIGFNGKMLILLGTPIRYILFGIVFSGLLVKTIINLVTEITYITTKESHPCYKEKVRINKISIFIDLVKNYFTFFDFILALFLLLNIIYVFVVPFFSGTSIIQSLKETKAVLLVLCYFPIVILIKLNKFPWEKYRKAIKVNVILLALVHIIFYVGEVIAGDATFVLNLFLKWEEITYGYSQRPLVMMPKDGIRIIYSTGILLVLIFYFTIDSLKIKDIAILIPLGICAIFTTNTKSLIFGIVGGMVVIGGMLIFKHIKFKQASLFRNFIILITVTAVYAFIIDTTMFNNYVFSRISVTFATATQNEDFSDNTMFEVSRDSQILVGTKKSNETRLIQIKQLLNTWKERPLFGWGYGSSAINYLRSSEEVPYIYEMTGVALLMKIGITGIMLWLSYCLYLLWYILRNVLRNERVIAVTFIAVALGISTQFNPYLFGMPGMALLLFCFIEIKSGNLLE</sequence>
<comment type="subcellular location">
    <subcellularLocation>
        <location evidence="1">Membrane</location>
        <topology evidence="1">Multi-pass membrane protein</topology>
    </subcellularLocation>
</comment>
<feature type="domain" description="O-antigen ligase-related" evidence="5">
    <location>
        <begin position="248"/>
        <end position="416"/>
    </location>
</feature>
<evidence type="ECO:0000313" key="6">
    <source>
        <dbReference type="EMBL" id="BCJ93396.1"/>
    </source>
</evidence>
<dbReference type="PANTHER" id="PTHR37422">
    <property type="entry name" value="TEICHURONIC ACID BIOSYNTHESIS PROTEIN TUAE"/>
    <property type="match status" value="1"/>
</dbReference>
<evidence type="ECO:0000313" key="7">
    <source>
        <dbReference type="Proteomes" id="UP000515561"/>
    </source>
</evidence>
<keyword evidence="2" id="KW-0812">Transmembrane</keyword>